<name>A0A8K2A0X5_9CYAN</name>
<dbReference type="GO" id="GO:0042301">
    <property type="term" value="F:phosphate ion binding"/>
    <property type="evidence" value="ECO:0007669"/>
    <property type="project" value="InterPro"/>
</dbReference>
<proteinExistence type="inferred from homology"/>
<dbReference type="Pfam" id="PF12849">
    <property type="entry name" value="PBP_like_2"/>
    <property type="match status" value="1"/>
</dbReference>
<keyword evidence="8" id="KW-1185">Reference proteome</keyword>
<dbReference type="InterPro" id="IPR024370">
    <property type="entry name" value="PBP_domain"/>
</dbReference>
<dbReference type="GO" id="GO:0035435">
    <property type="term" value="P:phosphate ion transmembrane transport"/>
    <property type="evidence" value="ECO:0007669"/>
    <property type="project" value="InterPro"/>
</dbReference>
<dbReference type="GO" id="GO:0043190">
    <property type="term" value="C:ATP-binding cassette (ABC) transporter complex"/>
    <property type="evidence" value="ECO:0007669"/>
    <property type="project" value="InterPro"/>
</dbReference>
<evidence type="ECO:0000256" key="5">
    <source>
        <dbReference type="SAM" id="SignalP"/>
    </source>
</evidence>
<feature type="domain" description="PBP" evidence="6">
    <location>
        <begin position="37"/>
        <end position="317"/>
    </location>
</feature>
<accession>A0A8K2A0X5</accession>
<dbReference type="CDD" id="cd13565">
    <property type="entry name" value="PBP2_PstS"/>
    <property type="match status" value="1"/>
</dbReference>
<feature type="signal peptide" evidence="5">
    <location>
        <begin position="1"/>
        <end position="31"/>
    </location>
</feature>
<dbReference type="EMBL" id="WVIC01000024">
    <property type="protein sequence ID" value="NCJ07342.1"/>
    <property type="molecule type" value="Genomic_DNA"/>
</dbReference>
<dbReference type="InterPro" id="IPR050962">
    <property type="entry name" value="Phosphate-bind_PstS"/>
</dbReference>
<evidence type="ECO:0000256" key="4">
    <source>
        <dbReference type="PIRNR" id="PIRNR002756"/>
    </source>
</evidence>
<dbReference type="PANTHER" id="PTHR42996">
    <property type="entry name" value="PHOSPHATE-BINDING PROTEIN PSTS"/>
    <property type="match status" value="1"/>
</dbReference>
<protein>
    <recommendedName>
        <fullName evidence="4">Phosphate-binding protein</fullName>
    </recommendedName>
</protein>
<reference evidence="7" key="1">
    <citation type="submission" date="2019-12" db="EMBL/GenBank/DDBJ databases">
        <title>High-Quality draft genome sequences of three cyanobacteria isolated from the limestone walls of the Old Cathedral of Coimbra.</title>
        <authorList>
            <person name="Tiago I."/>
            <person name="Soares F."/>
            <person name="Portugal A."/>
        </authorList>
    </citation>
    <scope>NUCLEOTIDE SEQUENCE [LARGE SCALE GENOMIC DNA]</scope>
    <source>
        <strain evidence="7">C</strain>
    </source>
</reference>
<evidence type="ECO:0000313" key="8">
    <source>
        <dbReference type="Proteomes" id="UP000607397"/>
    </source>
</evidence>
<keyword evidence="2 4" id="KW-0813">Transport</keyword>
<dbReference type="Proteomes" id="UP000607397">
    <property type="component" value="Unassembled WGS sequence"/>
</dbReference>
<organism evidence="7 8">
    <name type="scientific">Petrachloros mirabilis ULC683</name>
    <dbReference type="NCBI Taxonomy" id="2781853"/>
    <lineage>
        <taxon>Bacteria</taxon>
        <taxon>Bacillati</taxon>
        <taxon>Cyanobacteriota</taxon>
        <taxon>Cyanophyceae</taxon>
        <taxon>Synechococcales</taxon>
        <taxon>Petrachlorosaceae</taxon>
        <taxon>Petrachloros</taxon>
        <taxon>Petrachloros mirabilis</taxon>
    </lineage>
</organism>
<evidence type="ECO:0000313" key="7">
    <source>
        <dbReference type="EMBL" id="NCJ07342.1"/>
    </source>
</evidence>
<dbReference type="NCBIfam" id="TIGR00975">
    <property type="entry name" value="3a0107s03"/>
    <property type="match status" value="1"/>
</dbReference>
<evidence type="ECO:0000259" key="6">
    <source>
        <dbReference type="Pfam" id="PF12849"/>
    </source>
</evidence>
<dbReference type="PANTHER" id="PTHR42996:SF1">
    <property type="entry name" value="PHOSPHATE-BINDING PROTEIN PSTS"/>
    <property type="match status" value="1"/>
</dbReference>
<dbReference type="RefSeq" id="WP_161825816.1">
    <property type="nucleotide sequence ID" value="NZ_WVIC01000024.1"/>
</dbReference>
<dbReference type="PIRSF" id="PIRSF002756">
    <property type="entry name" value="PstS"/>
    <property type="match status" value="1"/>
</dbReference>
<comment type="caution">
    <text evidence="7">The sequence shown here is derived from an EMBL/GenBank/DDBJ whole genome shotgun (WGS) entry which is preliminary data.</text>
</comment>
<evidence type="ECO:0000256" key="2">
    <source>
        <dbReference type="ARBA" id="ARBA00022448"/>
    </source>
</evidence>
<keyword evidence="3 4" id="KW-0592">Phosphate transport</keyword>
<dbReference type="SUPFAM" id="SSF53850">
    <property type="entry name" value="Periplasmic binding protein-like II"/>
    <property type="match status" value="1"/>
</dbReference>
<keyword evidence="5" id="KW-0732">Signal</keyword>
<comment type="similarity">
    <text evidence="1 4">Belongs to the PstS family.</text>
</comment>
<evidence type="ECO:0000256" key="1">
    <source>
        <dbReference type="ARBA" id="ARBA00008725"/>
    </source>
</evidence>
<evidence type="ECO:0000256" key="3">
    <source>
        <dbReference type="ARBA" id="ARBA00022592"/>
    </source>
</evidence>
<dbReference type="Gene3D" id="3.40.190.10">
    <property type="entry name" value="Periplasmic binding protein-like II"/>
    <property type="match status" value="2"/>
</dbReference>
<feature type="chain" id="PRO_5035432484" description="Phosphate-binding protein" evidence="5">
    <location>
        <begin position="32"/>
        <end position="350"/>
    </location>
</feature>
<dbReference type="AlphaFoldDB" id="A0A8K2A0X5"/>
<sequence>MTKMTLLGNSVRRVFATSVVAAALTFSPVLTAIAEALTLNGAGATFPAPLYERYFSEYSRANPPMRVNYQAIGSGGGIRQMIEGTIDFGGSDAAMTDAQMAQVSRGVILVPTAGGAVSIVYNLPGVNNLRLSRAVYPDIFSGRITRWNDPRIAADNPGVNLPDLPIRTAVRADGSGTTFIFSNHLSAISPYFRGRIGSGTAPSWTTNPLQGRGNAGVAAQVARTRGAIGYVEYAYAKQNNLQAALLQNRANEFVAPSLASTEKALATLNFPENFRVFVDDPADGYPIAGLTWVMVYRQYETAEQADAVKKLVRWMLTEGQSINNTLDYTRVPPAVAQRAIEVVNSTVSSR</sequence>
<gene>
    <name evidence="7" type="primary">pstS</name>
    <name evidence="7" type="ORF">GS597_12655</name>
</gene>
<dbReference type="InterPro" id="IPR005673">
    <property type="entry name" value="ABC_phos-bd_PstS"/>
</dbReference>